<reference evidence="2 3" key="1">
    <citation type="submission" date="2016-10" db="EMBL/GenBank/DDBJ databases">
        <authorList>
            <person name="de Groot N.N."/>
        </authorList>
    </citation>
    <scope>NUCLEOTIDE SEQUENCE [LARGE SCALE GENOMIC DNA]</scope>
    <source>
        <strain evidence="2 3">DSM 25186</strain>
    </source>
</reference>
<dbReference type="Proteomes" id="UP000198510">
    <property type="component" value="Unassembled WGS sequence"/>
</dbReference>
<evidence type="ECO:0000256" key="1">
    <source>
        <dbReference type="SAM" id="SignalP"/>
    </source>
</evidence>
<evidence type="ECO:0000313" key="3">
    <source>
        <dbReference type="Proteomes" id="UP000198510"/>
    </source>
</evidence>
<accession>A0A1G9VEQ1</accession>
<dbReference type="EMBL" id="FNFO01000020">
    <property type="protein sequence ID" value="SDM70586.1"/>
    <property type="molecule type" value="Genomic_DNA"/>
</dbReference>
<keyword evidence="1" id="KW-0732">Signal</keyword>
<dbReference type="RefSeq" id="WP_089688684.1">
    <property type="nucleotide sequence ID" value="NZ_FNFO01000020.1"/>
</dbReference>
<dbReference type="OrthoDB" id="531718at2"/>
<feature type="signal peptide" evidence="1">
    <location>
        <begin position="1"/>
        <end position="19"/>
    </location>
</feature>
<proteinExistence type="predicted"/>
<gene>
    <name evidence="2" type="ORF">SAMN05421823_12012</name>
</gene>
<organism evidence="2 3">
    <name type="scientific">Catalinimonas alkaloidigena</name>
    <dbReference type="NCBI Taxonomy" id="1075417"/>
    <lineage>
        <taxon>Bacteria</taxon>
        <taxon>Pseudomonadati</taxon>
        <taxon>Bacteroidota</taxon>
        <taxon>Cytophagia</taxon>
        <taxon>Cytophagales</taxon>
        <taxon>Catalimonadaceae</taxon>
        <taxon>Catalinimonas</taxon>
    </lineage>
</organism>
<keyword evidence="3" id="KW-1185">Reference proteome</keyword>
<dbReference type="AlphaFoldDB" id="A0A1G9VEQ1"/>
<name>A0A1G9VEQ1_9BACT</name>
<evidence type="ECO:0000313" key="2">
    <source>
        <dbReference type="EMBL" id="SDM70586.1"/>
    </source>
</evidence>
<sequence length="305" mass="33515">MKRFLLFCLPLLLTAPVLGQAPELDTLSNLPEGTALYAPRYTESGQWGYLLGQNSSYRQQFAEKYEITESTLVRGVMVHLTGTFAHPDHYVEFNVYTVGVNGLPAARLGGKQVFYKDLDLSGEAAVIDFSTPIAVQEAFFVTFNVFDYLHGGYEGDTLGLLMGEPGSRTEADLTHFGRNAVQAHNHTKEDWKDFYSQNFTPIATHFALFPIVDASPVTALEQADAMANGFSLYPNPSDGQVSLVNPGGIPLHVIILNGLGQRVFSTRTLGQPVETLSLTTLPAGYYQVLIQRGKRPPTAHRIALF</sequence>
<protein>
    <submittedName>
        <fullName evidence="2">Por secretion system C-terminal sorting domain-containing protein</fullName>
    </submittedName>
</protein>
<feature type="chain" id="PRO_5011678751" evidence="1">
    <location>
        <begin position="20"/>
        <end position="305"/>
    </location>
</feature>
<dbReference type="STRING" id="1075417.SAMN05421823_12012"/>